<protein>
    <submittedName>
        <fullName evidence="1">Uncharacterized protein</fullName>
    </submittedName>
</protein>
<evidence type="ECO:0000313" key="1">
    <source>
        <dbReference type="EMBL" id="MBV2358554.1"/>
    </source>
</evidence>
<dbReference type="Proteomes" id="UP001166293">
    <property type="component" value="Unassembled WGS sequence"/>
</dbReference>
<organism evidence="1 2">
    <name type="scientific">Thalassococcus arenae</name>
    <dbReference type="NCBI Taxonomy" id="2851652"/>
    <lineage>
        <taxon>Bacteria</taxon>
        <taxon>Pseudomonadati</taxon>
        <taxon>Pseudomonadota</taxon>
        <taxon>Alphaproteobacteria</taxon>
        <taxon>Rhodobacterales</taxon>
        <taxon>Roseobacteraceae</taxon>
        <taxon>Thalassococcus</taxon>
    </lineage>
</organism>
<reference evidence="1" key="1">
    <citation type="submission" date="2021-06" db="EMBL/GenBank/DDBJ databases">
        <title>Thalassococcus sp. CAU 1522 isolated from sea sand, Republic of Korea.</title>
        <authorList>
            <person name="Kim W."/>
        </authorList>
    </citation>
    <scope>NUCLEOTIDE SEQUENCE</scope>
    <source>
        <strain evidence="1">CAU 1522</strain>
    </source>
</reference>
<comment type="caution">
    <text evidence="1">The sequence shown here is derived from an EMBL/GenBank/DDBJ whole genome shotgun (WGS) entry which is preliminary data.</text>
</comment>
<accession>A0ABS6N4M4</accession>
<dbReference type="RefSeq" id="WP_217776412.1">
    <property type="nucleotide sequence ID" value="NZ_JAHRWL010000001.1"/>
</dbReference>
<keyword evidence="2" id="KW-1185">Reference proteome</keyword>
<gene>
    <name evidence="1" type="ORF">KUH32_02090</name>
</gene>
<name>A0ABS6N4M4_9RHOB</name>
<dbReference type="EMBL" id="JAHRWL010000001">
    <property type="protein sequence ID" value="MBV2358554.1"/>
    <property type="molecule type" value="Genomic_DNA"/>
</dbReference>
<proteinExistence type="predicted"/>
<evidence type="ECO:0000313" key="2">
    <source>
        <dbReference type="Proteomes" id="UP001166293"/>
    </source>
</evidence>
<sequence>MIGGRERLGVFALTGATTFGSTPVQAGIRPRIKASARSIRAGADNLGLQRDRSNASDAADIKVTPNVGGKLPLTANALVPDGDPGLGFDLSETVGDSLVRHFEAMAQRRRPLAAEALEDGGGSAALRRGIGADQGRKTQVQSAFGANWALPGALVGNERMSLVFEDHCNTGGLSGDEIDALAAA</sequence>